<gene>
    <name evidence="2" type="ORF">GGQ80_003064</name>
</gene>
<dbReference type="CDD" id="cd00144">
    <property type="entry name" value="MPP_PPP_family"/>
    <property type="match status" value="1"/>
</dbReference>
<feature type="domain" description="Calcineurin-like phosphoesterase" evidence="1">
    <location>
        <begin position="22"/>
        <end position="210"/>
    </location>
</feature>
<protein>
    <submittedName>
        <fullName evidence="2">Serine/threonine protein phosphatase 1</fullName>
        <ecNumber evidence="2">3.1.3.16</ecNumber>
    </submittedName>
</protein>
<proteinExistence type="predicted"/>
<dbReference type="Pfam" id="PF00149">
    <property type="entry name" value="Metallophos"/>
    <property type="match status" value="1"/>
</dbReference>
<dbReference type="EMBL" id="JACIEV010000009">
    <property type="protein sequence ID" value="MBB4155147.1"/>
    <property type="molecule type" value="Genomic_DNA"/>
</dbReference>
<dbReference type="InterPro" id="IPR029052">
    <property type="entry name" value="Metallo-depent_PP-like"/>
</dbReference>
<dbReference type="InterPro" id="IPR004843">
    <property type="entry name" value="Calcineurin-like_PHP"/>
</dbReference>
<dbReference type="GO" id="GO:0004722">
    <property type="term" value="F:protein serine/threonine phosphatase activity"/>
    <property type="evidence" value="ECO:0007669"/>
    <property type="project" value="UniProtKB-EC"/>
</dbReference>
<dbReference type="GO" id="GO:0005737">
    <property type="term" value="C:cytoplasm"/>
    <property type="evidence" value="ECO:0007669"/>
    <property type="project" value="TreeGrafter"/>
</dbReference>
<dbReference type="RefSeq" id="WP_183986347.1">
    <property type="nucleotide sequence ID" value="NZ_JACIEV010000009.1"/>
</dbReference>
<evidence type="ECO:0000313" key="3">
    <source>
        <dbReference type="Proteomes" id="UP000529795"/>
    </source>
</evidence>
<dbReference type="Gene3D" id="3.60.21.10">
    <property type="match status" value="1"/>
</dbReference>
<dbReference type="PANTHER" id="PTHR42850">
    <property type="entry name" value="METALLOPHOSPHOESTERASE"/>
    <property type="match status" value="1"/>
</dbReference>
<sequence length="251" mass="27001">MVLSKIFGRAPAVSLTAAPGERVYAIGDVHGCRYELDRLLGMIDADSNARGAAHVRIVLLGDLVDRGPDSAGVVARARQLVDRGSTTVLAGNHEELLLLASRGEREALSIFNRFGGRETLVSYGVDPDDYDDCALAEVPDLIQRAVPAEDLSFLAGLAEHARSGDYIFVHAGVRPGVPLHEQTGTDLRWIREPFLSHKGSYGALVVHGHTITAEPDIRPNRIGIDTGAYESGILTAIGVEGEDRWFLQTGV</sequence>
<accession>A0A840FHI6</accession>
<keyword evidence="2" id="KW-0378">Hydrolase</keyword>
<dbReference type="Proteomes" id="UP000529795">
    <property type="component" value="Unassembled WGS sequence"/>
</dbReference>
<keyword evidence="3" id="KW-1185">Reference proteome</keyword>
<dbReference type="GO" id="GO:0110154">
    <property type="term" value="P:RNA decapping"/>
    <property type="evidence" value="ECO:0007669"/>
    <property type="project" value="TreeGrafter"/>
</dbReference>
<dbReference type="InterPro" id="IPR050126">
    <property type="entry name" value="Ap4A_hydrolase"/>
</dbReference>
<evidence type="ECO:0000313" key="2">
    <source>
        <dbReference type="EMBL" id="MBB4155147.1"/>
    </source>
</evidence>
<name>A0A840FHI6_9SPHN</name>
<reference evidence="2 3" key="1">
    <citation type="submission" date="2020-08" db="EMBL/GenBank/DDBJ databases">
        <title>Genomic Encyclopedia of Type Strains, Phase IV (KMG-IV): sequencing the most valuable type-strain genomes for metagenomic binning, comparative biology and taxonomic classification.</title>
        <authorList>
            <person name="Goeker M."/>
        </authorList>
    </citation>
    <scope>NUCLEOTIDE SEQUENCE [LARGE SCALE GENOMIC DNA]</scope>
    <source>
        <strain evidence="2 3">YC6723</strain>
    </source>
</reference>
<organism evidence="2 3">
    <name type="scientific">Sphingomonas jinjuensis</name>
    <dbReference type="NCBI Taxonomy" id="535907"/>
    <lineage>
        <taxon>Bacteria</taxon>
        <taxon>Pseudomonadati</taxon>
        <taxon>Pseudomonadota</taxon>
        <taxon>Alphaproteobacteria</taxon>
        <taxon>Sphingomonadales</taxon>
        <taxon>Sphingomonadaceae</taxon>
        <taxon>Sphingomonas</taxon>
    </lineage>
</organism>
<dbReference type="PANTHER" id="PTHR42850:SF4">
    <property type="entry name" value="ZINC-DEPENDENT ENDOPOLYPHOSPHATASE"/>
    <property type="match status" value="1"/>
</dbReference>
<comment type="caution">
    <text evidence="2">The sequence shown here is derived from an EMBL/GenBank/DDBJ whole genome shotgun (WGS) entry which is preliminary data.</text>
</comment>
<dbReference type="AlphaFoldDB" id="A0A840FHI6"/>
<evidence type="ECO:0000259" key="1">
    <source>
        <dbReference type="Pfam" id="PF00149"/>
    </source>
</evidence>
<dbReference type="EC" id="3.1.3.16" evidence="2"/>
<dbReference type="SUPFAM" id="SSF56300">
    <property type="entry name" value="Metallo-dependent phosphatases"/>
    <property type="match status" value="1"/>
</dbReference>
<dbReference type="GO" id="GO:0008803">
    <property type="term" value="F:bis(5'-nucleosyl)-tetraphosphatase (symmetrical) activity"/>
    <property type="evidence" value="ECO:0007669"/>
    <property type="project" value="TreeGrafter"/>
</dbReference>